<feature type="signal peptide" evidence="8">
    <location>
        <begin position="1"/>
        <end position="26"/>
    </location>
</feature>
<dbReference type="GO" id="GO:0009986">
    <property type="term" value="C:cell surface"/>
    <property type="evidence" value="ECO:0007669"/>
    <property type="project" value="TreeGrafter"/>
</dbReference>
<evidence type="ECO:0000256" key="6">
    <source>
        <dbReference type="ARBA" id="ARBA00023326"/>
    </source>
</evidence>
<dbReference type="PANTHER" id="PTHR31297:SF41">
    <property type="entry name" value="ENDOGLUCANASE, PUTATIVE (AFU_ORTHOLOGUE AFUA_5G01830)-RELATED"/>
    <property type="match status" value="1"/>
</dbReference>
<dbReference type="Proteomes" id="UP000315010">
    <property type="component" value="Unassembled WGS sequence"/>
</dbReference>
<feature type="domain" description="Glycoside hydrolase family 5" evidence="9">
    <location>
        <begin position="71"/>
        <end position="224"/>
    </location>
</feature>
<feature type="chain" id="PRO_5022881687" evidence="8">
    <location>
        <begin position="27"/>
        <end position="520"/>
    </location>
</feature>
<evidence type="ECO:0000256" key="1">
    <source>
        <dbReference type="ARBA" id="ARBA00005641"/>
    </source>
</evidence>
<evidence type="ECO:0000259" key="9">
    <source>
        <dbReference type="Pfam" id="PF00150"/>
    </source>
</evidence>
<dbReference type="Pfam" id="PF00150">
    <property type="entry name" value="Cellulase"/>
    <property type="match status" value="1"/>
</dbReference>
<dbReference type="EMBL" id="SJPJ01000002">
    <property type="protein sequence ID" value="TWT76331.1"/>
    <property type="molecule type" value="Genomic_DNA"/>
</dbReference>
<dbReference type="GO" id="GO:0008810">
    <property type="term" value="F:cellulase activity"/>
    <property type="evidence" value="ECO:0007669"/>
    <property type="project" value="UniProtKB-EC"/>
</dbReference>
<name>A0A5C5YN26_9BACT</name>
<dbReference type="Gene3D" id="3.20.20.80">
    <property type="entry name" value="Glycosidases"/>
    <property type="match status" value="1"/>
</dbReference>
<dbReference type="AlphaFoldDB" id="A0A5C5YN26"/>
<dbReference type="PANTHER" id="PTHR31297">
    <property type="entry name" value="GLUCAN ENDO-1,6-BETA-GLUCOSIDASE B"/>
    <property type="match status" value="1"/>
</dbReference>
<dbReference type="InterPro" id="IPR017853">
    <property type="entry name" value="GH"/>
</dbReference>
<dbReference type="GO" id="GO:0005576">
    <property type="term" value="C:extracellular region"/>
    <property type="evidence" value="ECO:0007669"/>
    <property type="project" value="TreeGrafter"/>
</dbReference>
<keyword evidence="11" id="KW-1185">Reference proteome</keyword>
<protein>
    <submittedName>
        <fullName evidence="10">Endoglucanase</fullName>
        <ecNumber evidence="10">3.2.1.4</ecNumber>
    </submittedName>
</protein>
<sequence length="520" mass="59286" precursor="true">MNGILRCGTIAIVLVLYSLNSPVVTHAQTATKPSVGSGVSDLPEPTPHKLPRWRGFNLLEKFYLSGTNPPFQESDFKLIHELGFNFVRLPMDYRVWIQDGDWNQFNEAQLKDIDQAVAWGKKYSIHVLVNFHRAPGYTVAKPAEPTVLWTDAETQRVCAKHWAMFAKRYRDVPNQYLSFNLFNEPSDVSTEDYLAVVKQMAEAIRSEDPKRLILSDGLSWGTKPIPELAELDIAQATRGYTPMDVTHYQASWVNLPNTVPPQWPRWLAYGTLYAPTKPEMSPDAMGPITIQGDFQAATPMRLRVGTVSSRAKLVVKADGEAIWEKSLVCGPGEGEWKTVQFMEQWNTYQNIYDRDYEMVIPAGTKQVEVMVAEGDWASITQIGFGKDAHLDVVDLRTEWGKPVAKGTYDPRNRDMPFRFDVSENANWLWDTTIVPWKAASEQGVGVMVGEFGCHNRTPHDVVLRWMEDCLQNWERADFGWALWNFRGSFGVLDSGRDDVEYEEFHGHKLDRKMLNLLQNY</sequence>
<dbReference type="GO" id="GO:0030245">
    <property type="term" value="P:cellulose catabolic process"/>
    <property type="evidence" value="ECO:0007669"/>
    <property type="project" value="UniProtKB-KW"/>
</dbReference>
<dbReference type="GO" id="GO:0008422">
    <property type="term" value="F:beta-glucosidase activity"/>
    <property type="evidence" value="ECO:0007669"/>
    <property type="project" value="TreeGrafter"/>
</dbReference>
<dbReference type="SUPFAM" id="SSF51445">
    <property type="entry name" value="(Trans)glycosidases"/>
    <property type="match status" value="1"/>
</dbReference>
<keyword evidence="6" id="KW-0624">Polysaccharide degradation</keyword>
<evidence type="ECO:0000313" key="11">
    <source>
        <dbReference type="Proteomes" id="UP000315010"/>
    </source>
</evidence>
<organism evidence="10 11">
    <name type="scientific">Novipirellula herctigrandis</name>
    <dbReference type="NCBI Taxonomy" id="2527986"/>
    <lineage>
        <taxon>Bacteria</taxon>
        <taxon>Pseudomonadati</taxon>
        <taxon>Planctomycetota</taxon>
        <taxon>Planctomycetia</taxon>
        <taxon>Pirellulales</taxon>
        <taxon>Pirellulaceae</taxon>
        <taxon>Novipirellula</taxon>
    </lineage>
</organism>
<keyword evidence="2 7" id="KW-0378">Hydrolase</keyword>
<keyword evidence="3" id="KW-0136">Cellulose degradation</keyword>
<evidence type="ECO:0000256" key="5">
    <source>
        <dbReference type="ARBA" id="ARBA00023295"/>
    </source>
</evidence>
<keyword evidence="8" id="KW-0732">Signal</keyword>
<accession>A0A5C5YN26</accession>
<dbReference type="EC" id="3.2.1.4" evidence="10"/>
<evidence type="ECO:0000256" key="4">
    <source>
        <dbReference type="ARBA" id="ARBA00023277"/>
    </source>
</evidence>
<comment type="similarity">
    <text evidence="1 7">Belongs to the glycosyl hydrolase 5 (cellulase A) family.</text>
</comment>
<evidence type="ECO:0000256" key="3">
    <source>
        <dbReference type="ARBA" id="ARBA00023001"/>
    </source>
</evidence>
<evidence type="ECO:0000256" key="8">
    <source>
        <dbReference type="SAM" id="SignalP"/>
    </source>
</evidence>
<evidence type="ECO:0000313" key="10">
    <source>
        <dbReference type="EMBL" id="TWT76331.1"/>
    </source>
</evidence>
<dbReference type="OrthoDB" id="9800475at2"/>
<gene>
    <name evidence="10" type="ORF">CA13_68250</name>
</gene>
<proteinExistence type="inferred from homology"/>
<evidence type="ECO:0000256" key="7">
    <source>
        <dbReference type="RuleBase" id="RU361153"/>
    </source>
</evidence>
<dbReference type="RefSeq" id="WP_146404120.1">
    <property type="nucleotide sequence ID" value="NZ_SJPJ01000002.1"/>
</dbReference>
<dbReference type="InterPro" id="IPR001547">
    <property type="entry name" value="Glyco_hydro_5"/>
</dbReference>
<dbReference type="InterPro" id="IPR050386">
    <property type="entry name" value="Glycosyl_hydrolase_5"/>
</dbReference>
<comment type="caution">
    <text evidence="10">The sequence shown here is derived from an EMBL/GenBank/DDBJ whole genome shotgun (WGS) entry which is preliminary data.</text>
</comment>
<reference evidence="10 11" key="1">
    <citation type="submission" date="2019-02" db="EMBL/GenBank/DDBJ databases">
        <title>Deep-cultivation of Planctomycetes and their phenomic and genomic characterization uncovers novel biology.</title>
        <authorList>
            <person name="Wiegand S."/>
            <person name="Jogler M."/>
            <person name="Boedeker C."/>
            <person name="Pinto D."/>
            <person name="Vollmers J."/>
            <person name="Rivas-Marin E."/>
            <person name="Kohn T."/>
            <person name="Peeters S.H."/>
            <person name="Heuer A."/>
            <person name="Rast P."/>
            <person name="Oberbeckmann S."/>
            <person name="Bunk B."/>
            <person name="Jeske O."/>
            <person name="Meyerdierks A."/>
            <person name="Storesund J.E."/>
            <person name="Kallscheuer N."/>
            <person name="Luecker S."/>
            <person name="Lage O.M."/>
            <person name="Pohl T."/>
            <person name="Merkel B.J."/>
            <person name="Hornburger P."/>
            <person name="Mueller R.-W."/>
            <person name="Bruemmer F."/>
            <person name="Labrenz M."/>
            <person name="Spormann A.M."/>
            <person name="Op Den Camp H."/>
            <person name="Overmann J."/>
            <person name="Amann R."/>
            <person name="Jetten M.S.M."/>
            <person name="Mascher T."/>
            <person name="Medema M.H."/>
            <person name="Devos D.P."/>
            <person name="Kaster A.-K."/>
            <person name="Ovreas L."/>
            <person name="Rohde M."/>
            <person name="Galperin M.Y."/>
            <person name="Jogler C."/>
        </authorList>
    </citation>
    <scope>NUCLEOTIDE SEQUENCE [LARGE SCALE GENOMIC DNA]</scope>
    <source>
        <strain evidence="10 11">CA13</strain>
    </source>
</reference>
<keyword evidence="4" id="KW-0119">Carbohydrate metabolism</keyword>
<evidence type="ECO:0000256" key="2">
    <source>
        <dbReference type="ARBA" id="ARBA00022801"/>
    </source>
</evidence>
<keyword evidence="5 7" id="KW-0326">Glycosidase</keyword>